<accession>A0A6B8VT15</accession>
<dbReference type="AlphaFoldDB" id="A0A6B8VT15"/>
<geneLocation type="plasmid" evidence="2">
    <name>pcoccu</name>
</geneLocation>
<organism evidence="1 2">
    <name type="scientific">Corynebacterium occultum</name>
    <dbReference type="NCBI Taxonomy" id="2675219"/>
    <lineage>
        <taxon>Bacteria</taxon>
        <taxon>Bacillati</taxon>
        <taxon>Actinomycetota</taxon>
        <taxon>Actinomycetes</taxon>
        <taxon>Mycobacteriales</taxon>
        <taxon>Corynebacteriaceae</taxon>
        <taxon>Corynebacterium</taxon>
    </lineage>
</organism>
<evidence type="ECO:0000313" key="1">
    <source>
        <dbReference type="EMBL" id="QGU08732.1"/>
    </source>
</evidence>
<protein>
    <submittedName>
        <fullName evidence="1">Uncharacterized protein</fullName>
    </submittedName>
</protein>
<dbReference type="EMBL" id="CP046456">
    <property type="protein sequence ID" value="QGU08732.1"/>
    <property type="molecule type" value="Genomic_DNA"/>
</dbReference>
<dbReference type="Proteomes" id="UP000424462">
    <property type="component" value="Plasmid pCOCCU"/>
</dbReference>
<keyword evidence="2" id="KW-1185">Reference proteome</keyword>
<evidence type="ECO:0000313" key="2">
    <source>
        <dbReference type="Proteomes" id="UP000424462"/>
    </source>
</evidence>
<sequence>MVSQVRDSEYCILGVFSHLREAQRLVEETCISVHGIPAIEVWEGERVLHDEVPETVVYTAYLHEDGEIKLYQHVQRTPAIRATVVVNHSSVRAVGTDRDEVLQKVAEATPGK</sequence>
<name>A0A6B8VT15_9CORY</name>
<reference evidence="1 2" key="1">
    <citation type="submission" date="2019-11" db="EMBL/GenBank/DDBJ databases">
        <title>Complete genome sequence of Corynebacterium kalinowskii 1959, a novel Corynebacterium species isolated from soil of a small paddock in Vilsendorf, Germany.</title>
        <authorList>
            <person name="Schaffert L."/>
            <person name="Ruwe M."/>
            <person name="Milse J."/>
            <person name="Hanuschka K."/>
            <person name="Ortseifen V."/>
            <person name="Droste J."/>
            <person name="Brandt D."/>
            <person name="Schlueter L."/>
            <person name="Kutter Y."/>
            <person name="Vinke S."/>
            <person name="Viehoefer P."/>
            <person name="Jacob L."/>
            <person name="Luebke N.-C."/>
            <person name="Schulte-Berndt E."/>
            <person name="Hain C."/>
            <person name="Linder M."/>
            <person name="Schmidt P."/>
            <person name="Wollenschlaeger L."/>
            <person name="Luttermann T."/>
            <person name="Thieme E."/>
            <person name="Hassa J."/>
            <person name="Haak M."/>
            <person name="Wittchen M."/>
            <person name="Mentz A."/>
            <person name="Persicke M."/>
            <person name="Busche T."/>
            <person name="Ruckert C."/>
        </authorList>
    </citation>
    <scope>NUCLEOTIDE SEQUENCE [LARGE SCALE GENOMIC DNA]</scope>
    <source>
        <strain evidence="1 2">2039</strain>
        <plasmid evidence="2">pcoccu</plasmid>
    </source>
</reference>
<gene>
    <name evidence="1" type="ORF">COCCU_14210</name>
</gene>
<proteinExistence type="predicted"/>
<dbReference type="KEGG" id="cok:COCCU_14210"/>
<keyword evidence="1" id="KW-0614">Plasmid</keyword>